<feature type="compositionally biased region" description="Polar residues" evidence="6">
    <location>
        <begin position="180"/>
        <end position="189"/>
    </location>
</feature>
<feature type="compositionally biased region" description="Basic and acidic residues" evidence="6">
    <location>
        <begin position="222"/>
        <end position="280"/>
    </location>
</feature>
<feature type="compositionally biased region" description="Polar residues" evidence="6">
    <location>
        <begin position="373"/>
        <end position="396"/>
    </location>
</feature>
<reference evidence="8" key="1">
    <citation type="journal article" date="2019" name="bioRxiv">
        <title>The Genome of the Zebra Mussel, Dreissena polymorpha: A Resource for Invasive Species Research.</title>
        <authorList>
            <person name="McCartney M.A."/>
            <person name="Auch B."/>
            <person name="Kono T."/>
            <person name="Mallez S."/>
            <person name="Zhang Y."/>
            <person name="Obille A."/>
            <person name="Becker A."/>
            <person name="Abrahante J.E."/>
            <person name="Garbe J."/>
            <person name="Badalamenti J.P."/>
            <person name="Herman A."/>
            <person name="Mangelson H."/>
            <person name="Liachko I."/>
            <person name="Sullivan S."/>
            <person name="Sone E.D."/>
            <person name="Koren S."/>
            <person name="Silverstein K.A.T."/>
            <person name="Beckman K.B."/>
            <person name="Gohl D.M."/>
        </authorList>
    </citation>
    <scope>NUCLEOTIDE SEQUENCE</scope>
    <source>
        <strain evidence="8">Duluth1</strain>
        <tissue evidence="8">Whole animal</tissue>
    </source>
</reference>
<dbReference type="GO" id="GO:0051787">
    <property type="term" value="F:misfolded protein binding"/>
    <property type="evidence" value="ECO:0007669"/>
    <property type="project" value="TreeGrafter"/>
</dbReference>
<dbReference type="SUPFAM" id="SSF46565">
    <property type="entry name" value="Chaperone J-domain"/>
    <property type="match status" value="1"/>
</dbReference>
<dbReference type="PRINTS" id="PR00625">
    <property type="entry name" value="JDOMAIN"/>
</dbReference>
<organism evidence="8 9">
    <name type="scientific">Dreissena polymorpha</name>
    <name type="common">Zebra mussel</name>
    <name type="synonym">Mytilus polymorpha</name>
    <dbReference type="NCBI Taxonomy" id="45954"/>
    <lineage>
        <taxon>Eukaryota</taxon>
        <taxon>Metazoa</taxon>
        <taxon>Spiralia</taxon>
        <taxon>Lophotrochozoa</taxon>
        <taxon>Mollusca</taxon>
        <taxon>Bivalvia</taxon>
        <taxon>Autobranchia</taxon>
        <taxon>Heteroconchia</taxon>
        <taxon>Euheterodonta</taxon>
        <taxon>Imparidentia</taxon>
        <taxon>Neoheterodontei</taxon>
        <taxon>Myida</taxon>
        <taxon>Dreissenoidea</taxon>
        <taxon>Dreissenidae</taxon>
        <taxon>Dreissena</taxon>
    </lineage>
</organism>
<keyword evidence="9" id="KW-1185">Reference proteome</keyword>
<protein>
    <recommendedName>
        <fullName evidence="2">DnaJ homolog subfamily B member 9</fullName>
    </recommendedName>
    <alternativeName>
        <fullName evidence="3">Endoplasmic reticulum DNA J domain-containing protein 4</fullName>
    </alternativeName>
</protein>
<feature type="compositionally biased region" description="Polar residues" evidence="6">
    <location>
        <begin position="613"/>
        <end position="637"/>
    </location>
</feature>
<dbReference type="CDD" id="cd06257">
    <property type="entry name" value="DnaJ"/>
    <property type="match status" value="1"/>
</dbReference>
<gene>
    <name evidence="8" type="ORF">DPMN_072839</name>
</gene>
<evidence type="ECO:0000259" key="7">
    <source>
        <dbReference type="PROSITE" id="PS50076"/>
    </source>
</evidence>
<feature type="compositionally biased region" description="Polar residues" evidence="6">
    <location>
        <begin position="778"/>
        <end position="805"/>
    </location>
</feature>
<evidence type="ECO:0000256" key="3">
    <source>
        <dbReference type="ARBA" id="ARBA00041533"/>
    </source>
</evidence>
<evidence type="ECO:0000313" key="8">
    <source>
        <dbReference type="EMBL" id="KAH3713072.1"/>
    </source>
</evidence>
<dbReference type="Proteomes" id="UP000828390">
    <property type="component" value="Unassembled WGS sequence"/>
</dbReference>
<evidence type="ECO:0000256" key="1">
    <source>
        <dbReference type="ARBA" id="ARBA00023186"/>
    </source>
</evidence>
<dbReference type="EMBL" id="JAIWYP010000014">
    <property type="protein sequence ID" value="KAH3713072.1"/>
    <property type="molecule type" value="Genomic_DNA"/>
</dbReference>
<comment type="caution">
    <text evidence="8">The sequence shown here is derived from an EMBL/GenBank/DDBJ whole genome shotgun (WGS) entry which is preliminary data.</text>
</comment>
<feature type="domain" description="J" evidence="7">
    <location>
        <begin position="6"/>
        <end position="73"/>
    </location>
</feature>
<feature type="compositionally biased region" description="Basic residues" evidence="6">
    <location>
        <begin position="148"/>
        <end position="159"/>
    </location>
</feature>
<dbReference type="PANTHER" id="PTHR44360:SF1">
    <property type="entry name" value="DNAJ HOMOLOG SUBFAMILY B MEMBER 9"/>
    <property type="match status" value="1"/>
</dbReference>
<feature type="compositionally biased region" description="Basic and acidic residues" evidence="6">
    <location>
        <begin position="160"/>
        <end position="179"/>
    </location>
</feature>
<dbReference type="PROSITE" id="PS50076">
    <property type="entry name" value="DNAJ_2"/>
    <property type="match status" value="1"/>
</dbReference>
<dbReference type="Pfam" id="PF00226">
    <property type="entry name" value="DnaJ"/>
    <property type="match status" value="1"/>
</dbReference>
<accession>A0A9D4BY07</accession>
<feature type="compositionally biased region" description="Polar residues" evidence="6">
    <location>
        <begin position="509"/>
        <end position="524"/>
    </location>
</feature>
<name>A0A9D4BY07_DREPO</name>
<dbReference type="CDD" id="cd22265">
    <property type="entry name" value="UDM1_RNF168"/>
    <property type="match status" value="1"/>
</dbReference>
<dbReference type="SMART" id="SM00271">
    <property type="entry name" value="DnaJ"/>
    <property type="match status" value="1"/>
</dbReference>
<comment type="function">
    <text evidence="4">Co-chaperone for Hsp70 protein HSPA5/BiP that acts as a key repressor of the ERN1/IRE1-mediated unfolded protein response (UPR). J domain-containing co-chaperones stimulate the ATPase activity of Hsp70 proteins and are required for efficient substrate recognition by Hsp70 proteins. In the unstressed endoplasmic reticulum, interacts with the luminal region of ERN1/IRE1 and selectively recruits HSPA5/BiP: HSPA5/BiP disrupts the dimerization of the active ERN1/IRE1 luminal region, thereby inactivating ERN1/IRE1. Also involved in endoplasmic reticulum-associated degradation (ERAD) of misfolded proteins. Required for survival of B-cell progenitors and normal antibody production.</text>
</comment>
<dbReference type="AlphaFoldDB" id="A0A9D4BY07"/>
<feature type="compositionally biased region" description="Low complexity" evidence="6">
    <location>
        <begin position="475"/>
        <end position="499"/>
    </location>
</feature>
<dbReference type="GO" id="GO:0005783">
    <property type="term" value="C:endoplasmic reticulum"/>
    <property type="evidence" value="ECO:0007669"/>
    <property type="project" value="TreeGrafter"/>
</dbReference>
<feature type="compositionally biased region" description="Polar residues" evidence="6">
    <location>
        <begin position="311"/>
        <end position="347"/>
    </location>
</feature>
<feature type="compositionally biased region" description="Polar residues" evidence="6">
    <location>
        <begin position="446"/>
        <end position="469"/>
    </location>
</feature>
<evidence type="ECO:0000256" key="6">
    <source>
        <dbReference type="SAM" id="MobiDB-lite"/>
    </source>
</evidence>
<comment type="subunit">
    <text evidence="5">Interacts with HSPA5/BiP; interaction is direct. Interacts with ERN1/IRE1 (via the luminal region). Interacts with DERL1.</text>
</comment>
<feature type="compositionally biased region" description="Basic and acidic residues" evidence="6">
    <location>
        <begin position="429"/>
        <end position="445"/>
    </location>
</feature>
<evidence type="ECO:0000313" key="9">
    <source>
        <dbReference type="Proteomes" id="UP000828390"/>
    </source>
</evidence>
<dbReference type="Gene3D" id="1.10.287.110">
    <property type="entry name" value="DnaJ domain"/>
    <property type="match status" value="1"/>
</dbReference>
<feature type="compositionally biased region" description="Basic residues" evidence="6">
    <location>
        <begin position="292"/>
        <end position="302"/>
    </location>
</feature>
<feature type="compositionally biased region" description="Polar residues" evidence="6">
    <location>
        <begin position="203"/>
        <end position="212"/>
    </location>
</feature>
<feature type="region of interest" description="Disordered" evidence="6">
    <location>
        <begin position="613"/>
        <end position="809"/>
    </location>
</feature>
<feature type="region of interest" description="Disordered" evidence="6">
    <location>
        <begin position="122"/>
        <end position="524"/>
    </location>
</feature>
<dbReference type="InterPro" id="IPR051948">
    <property type="entry name" value="Hsp70_co-chaperone_J-domain"/>
</dbReference>
<sequence length="897" mass="99180">MAEHRKCLRTLGLQDGATESEIRSAYRKLALQYHPDKNESDDAKERFQEIGYAYKYLTDGPGHVTGSTFEREDDVVINMFREMFFAQFMQQRFGFPFMFDDDSDDDEDYFYSDSEDEEFTHGPFFGCRHRFSHTEPPPPNIYQEESKKQKKKREKRQRQKEKAKEKKEQEKKEQERKSGADSSSTSHPTENAGGPGEIPNPTPSSQEQSVPPTQKLTKKQKKQLETQQRKREEEMKQIAEELLCKQEQEKERQRVKEREKKEREQQEKRDLLKEQEKGPDNPEIPAFYDHGKKSRKARQRERRRQEASASVNPPSSATARPPGSNSQSSTRNNSADTGSTGLSFLNQSESSASSRSSTPLSVPSTVSSTSGTEQNPKKSCSKPQPVSTQKKSQQATRGAKPANIFEVLDDTNDFIENSDLGSSFIKGGPRHDNKANEFCEPRDQDITTQRKLGNSSTSGSPRYNHNDSTLLKGHNSGSNSKSSNAYSGYYSASQGSYSSEPANKGQPPLNGSQACNPSNSGVKNDNHRFYNTNHTSYNGEYGNVTGPNIGSEVPMNSGPFKGQVGPFTTNNRPFTNNHVPYNGGSGPHARNNGPYWANSPYNGGRVYYNTTLENGQSQNGLNNRYTNGLHYSQNSKQAGPRQATPHNTGPRLATSNCTGPRQATSNSTGPRQAASHVTGPRQATPHITGPRQATSHKTGPMQATPHYTGESGQQRPREGQKGLPQFTFGKGGFPIPKNPSAFETESTMAGYGRPPSGQQTNHRKDQQTSFKQVYGQKTVPTNSSIPQTTPLNPQFSNKPSSQSDAKPSMYSRGATLFSFDEPKVATPYGTSTFKSSVSDSVKHCDSMDSLDDFSLYECKGSVPGACSGDLGFGNSVLNSGLGVPAGMFTDSIKNYYK</sequence>
<evidence type="ECO:0000256" key="5">
    <source>
        <dbReference type="ARBA" id="ARBA00046365"/>
    </source>
</evidence>
<dbReference type="InterPro" id="IPR001623">
    <property type="entry name" value="DnaJ_domain"/>
</dbReference>
<keyword evidence="1" id="KW-0143">Chaperone</keyword>
<dbReference type="PANTHER" id="PTHR44360">
    <property type="entry name" value="DNAJ HOMOLOG SUBFAMILY B MEMBER 9"/>
    <property type="match status" value="1"/>
</dbReference>
<dbReference type="InterPro" id="IPR036869">
    <property type="entry name" value="J_dom_sf"/>
</dbReference>
<dbReference type="GO" id="GO:0036503">
    <property type="term" value="P:ERAD pathway"/>
    <property type="evidence" value="ECO:0007669"/>
    <property type="project" value="TreeGrafter"/>
</dbReference>
<reference evidence="8" key="2">
    <citation type="submission" date="2020-11" db="EMBL/GenBank/DDBJ databases">
        <authorList>
            <person name="McCartney M.A."/>
            <person name="Auch B."/>
            <person name="Kono T."/>
            <person name="Mallez S."/>
            <person name="Becker A."/>
            <person name="Gohl D.M."/>
            <person name="Silverstein K.A.T."/>
            <person name="Koren S."/>
            <person name="Bechman K.B."/>
            <person name="Herman A."/>
            <person name="Abrahante J.E."/>
            <person name="Garbe J."/>
        </authorList>
    </citation>
    <scope>NUCLEOTIDE SEQUENCE</scope>
    <source>
        <strain evidence="8">Duluth1</strain>
        <tissue evidence="8">Whole animal</tissue>
    </source>
</reference>
<proteinExistence type="predicted"/>
<dbReference type="OrthoDB" id="10250354at2759"/>
<evidence type="ECO:0000256" key="2">
    <source>
        <dbReference type="ARBA" id="ARBA00040158"/>
    </source>
</evidence>
<feature type="compositionally biased region" description="Low complexity" evidence="6">
    <location>
        <begin position="348"/>
        <end position="372"/>
    </location>
</feature>
<feature type="compositionally biased region" description="Polar residues" evidence="6">
    <location>
        <begin position="653"/>
        <end position="670"/>
    </location>
</feature>
<evidence type="ECO:0000256" key="4">
    <source>
        <dbReference type="ARBA" id="ARBA00045428"/>
    </source>
</evidence>
<dbReference type="GO" id="GO:0051087">
    <property type="term" value="F:protein-folding chaperone binding"/>
    <property type="evidence" value="ECO:0007669"/>
    <property type="project" value="TreeGrafter"/>
</dbReference>